<proteinExistence type="inferred from homology"/>
<evidence type="ECO:0000256" key="5">
    <source>
        <dbReference type="ARBA" id="ARBA00066388"/>
    </source>
</evidence>
<dbReference type="Proteomes" id="UP000533598">
    <property type="component" value="Unassembled WGS sequence"/>
</dbReference>
<keyword evidence="3" id="KW-0547">Nucleotide-binding</keyword>
<name>A0A7W7FUZ3_9PSEU</name>
<evidence type="ECO:0000313" key="8">
    <source>
        <dbReference type="Proteomes" id="UP000533598"/>
    </source>
</evidence>
<dbReference type="PANTHER" id="PTHR43117">
    <property type="entry name" value="OSMOPROTECTANT IMPORT ATP-BINDING PROTEIN OSMV"/>
    <property type="match status" value="1"/>
</dbReference>
<dbReference type="GO" id="GO:0015418">
    <property type="term" value="F:ABC-type quaternary ammonium compound transporting activity"/>
    <property type="evidence" value="ECO:0007669"/>
    <property type="project" value="UniProtKB-EC"/>
</dbReference>
<dbReference type="GO" id="GO:0016887">
    <property type="term" value="F:ATP hydrolysis activity"/>
    <property type="evidence" value="ECO:0007669"/>
    <property type="project" value="InterPro"/>
</dbReference>
<dbReference type="RefSeq" id="WP_312987889.1">
    <property type="nucleotide sequence ID" value="NZ_BAAAUI010000036.1"/>
</dbReference>
<dbReference type="SMART" id="SM00382">
    <property type="entry name" value="AAA"/>
    <property type="match status" value="1"/>
</dbReference>
<dbReference type="InterPro" id="IPR027417">
    <property type="entry name" value="P-loop_NTPase"/>
</dbReference>
<reference evidence="7 8" key="1">
    <citation type="submission" date="2020-08" db="EMBL/GenBank/DDBJ databases">
        <title>Sequencing the genomes of 1000 actinobacteria strains.</title>
        <authorList>
            <person name="Klenk H.-P."/>
        </authorList>
    </citation>
    <scope>NUCLEOTIDE SEQUENCE [LARGE SCALE GENOMIC DNA]</scope>
    <source>
        <strain evidence="7 8">DSM 44230</strain>
    </source>
</reference>
<dbReference type="EC" id="7.6.2.9" evidence="5"/>
<dbReference type="Gene3D" id="3.40.50.300">
    <property type="entry name" value="P-loop containing nucleotide triphosphate hydrolases"/>
    <property type="match status" value="1"/>
</dbReference>
<comment type="caution">
    <text evidence="7">The sequence shown here is derived from an EMBL/GenBank/DDBJ whole genome shotgun (WGS) entry which is preliminary data.</text>
</comment>
<dbReference type="SUPFAM" id="SSF52540">
    <property type="entry name" value="P-loop containing nucleoside triphosphate hydrolases"/>
    <property type="match status" value="1"/>
</dbReference>
<comment type="similarity">
    <text evidence="1">Belongs to the ABC transporter superfamily.</text>
</comment>
<keyword evidence="8" id="KW-1185">Reference proteome</keyword>
<dbReference type="PROSITE" id="PS00211">
    <property type="entry name" value="ABC_TRANSPORTER_1"/>
    <property type="match status" value="1"/>
</dbReference>
<feature type="domain" description="ABC transporter" evidence="6">
    <location>
        <begin position="1"/>
        <end position="231"/>
    </location>
</feature>
<keyword evidence="2" id="KW-0813">Transport</keyword>
<evidence type="ECO:0000256" key="1">
    <source>
        <dbReference type="ARBA" id="ARBA00005417"/>
    </source>
</evidence>
<dbReference type="InterPro" id="IPR017871">
    <property type="entry name" value="ABC_transporter-like_CS"/>
</dbReference>
<evidence type="ECO:0000256" key="4">
    <source>
        <dbReference type="ARBA" id="ARBA00022840"/>
    </source>
</evidence>
<sequence>MNKKFADGTTAVRELDLDVPEGQLTVLVGSSGCGKTTTLRMINRMIEATSGEVLVGGRDVRKLNASALRKGIGYVIQQSGLFPHRTIGDNIATVPRLLGWDRGRIRDRVAELLDTVGLAQELAAKYPHQLSGGQQQRVGVARALAADPPILLMDEPFGAVDPVVRTLLQDELLRLQAELRKTIVFVTHDIDEAVKLGDRIAVFRTGGHLVQFASPAELLARPADEFVTDFLGAERGLKLLTLTTLAEVPVEPVPTATAATTVTEARRATDGWLLLITGQGTPLGWLHTDRLPATGTLADAEAVPVTGLTAEATLLAALDATVSSPAGLAVRVDADGRVTGVSSQQRINERAARFRAQVVTP</sequence>
<dbReference type="EMBL" id="JACHMH010000001">
    <property type="protein sequence ID" value="MBB4678530.1"/>
    <property type="molecule type" value="Genomic_DNA"/>
</dbReference>
<gene>
    <name evidence="7" type="ORF">HNR67_004648</name>
</gene>
<dbReference type="PROSITE" id="PS50893">
    <property type="entry name" value="ABC_TRANSPORTER_2"/>
    <property type="match status" value="1"/>
</dbReference>
<evidence type="ECO:0000256" key="3">
    <source>
        <dbReference type="ARBA" id="ARBA00022741"/>
    </source>
</evidence>
<dbReference type="AlphaFoldDB" id="A0A7W7FUZ3"/>
<dbReference type="Pfam" id="PF00005">
    <property type="entry name" value="ABC_tran"/>
    <property type="match status" value="1"/>
</dbReference>
<dbReference type="PROSITE" id="PS51257">
    <property type="entry name" value="PROKAR_LIPOPROTEIN"/>
    <property type="match status" value="1"/>
</dbReference>
<dbReference type="GO" id="GO:0005524">
    <property type="term" value="F:ATP binding"/>
    <property type="evidence" value="ECO:0007669"/>
    <property type="project" value="UniProtKB-KW"/>
</dbReference>
<protein>
    <recommendedName>
        <fullName evidence="5">ABC-type quaternary amine transporter</fullName>
        <ecNumber evidence="5">7.6.2.9</ecNumber>
    </recommendedName>
</protein>
<dbReference type="PANTHER" id="PTHR43117:SF4">
    <property type="entry name" value="OSMOPROTECTANT IMPORT ATP-BINDING PROTEIN OSMV"/>
    <property type="match status" value="1"/>
</dbReference>
<dbReference type="InterPro" id="IPR003593">
    <property type="entry name" value="AAA+_ATPase"/>
</dbReference>
<organism evidence="7 8">
    <name type="scientific">Crossiella cryophila</name>
    <dbReference type="NCBI Taxonomy" id="43355"/>
    <lineage>
        <taxon>Bacteria</taxon>
        <taxon>Bacillati</taxon>
        <taxon>Actinomycetota</taxon>
        <taxon>Actinomycetes</taxon>
        <taxon>Pseudonocardiales</taxon>
        <taxon>Pseudonocardiaceae</taxon>
        <taxon>Crossiella</taxon>
    </lineage>
</organism>
<evidence type="ECO:0000259" key="6">
    <source>
        <dbReference type="PROSITE" id="PS50893"/>
    </source>
</evidence>
<keyword evidence="4 7" id="KW-0067">ATP-binding</keyword>
<dbReference type="InterPro" id="IPR003439">
    <property type="entry name" value="ABC_transporter-like_ATP-bd"/>
</dbReference>
<evidence type="ECO:0000256" key="2">
    <source>
        <dbReference type="ARBA" id="ARBA00022448"/>
    </source>
</evidence>
<accession>A0A7W7FUZ3</accession>
<dbReference type="FunFam" id="3.40.50.300:FF:000425">
    <property type="entry name" value="Probable ABC transporter, ATP-binding subunit"/>
    <property type="match status" value="1"/>
</dbReference>
<evidence type="ECO:0000313" key="7">
    <source>
        <dbReference type="EMBL" id="MBB4678530.1"/>
    </source>
</evidence>